<dbReference type="Proteomes" id="UP000799754">
    <property type="component" value="Unassembled WGS sequence"/>
</dbReference>
<evidence type="ECO:0000313" key="1">
    <source>
        <dbReference type="EMBL" id="KAF2625141.1"/>
    </source>
</evidence>
<organism evidence="1 2">
    <name type="scientific">Macroventuria anomochaeta</name>
    <dbReference type="NCBI Taxonomy" id="301207"/>
    <lineage>
        <taxon>Eukaryota</taxon>
        <taxon>Fungi</taxon>
        <taxon>Dikarya</taxon>
        <taxon>Ascomycota</taxon>
        <taxon>Pezizomycotina</taxon>
        <taxon>Dothideomycetes</taxon>
        <taxon>Pleosporomycetidae</taxon>
        <taxon>Pleosporales</taxon>
        <taxon>Pleosporineae</taxon>
        <taxon>Didymellaceae</taxon>
        <taxon>Macroventuria</taxon>
    </lineage>
</organism>
<comment type="caution">
    <text evidence="1">The sequence shown here is derived from an EMBL/GenBank/DDBJ whole genome shotgun (WGS) entry which is preliminary data.</text>
</comment>
<dbReference type="EMBL" id="MU006727">
    <property type="protein sequence ID" value="KAF2625141.1"/>
    <property type="molecule type" value="Genomic_DNA"/>
</dbReference>
<reference evidence="1" key="1">
    <citation type="journal article" date="2020" name="Stud. Mycol.">
        <title>101 Dothideomycetes genomes: a test case for predicting lifestyles and emergence of pathogens.</title>
        <authorList>
            <person name="Haridas S."/>
            <person name="Albert R."/>
            <person name="Binder M."/>
            <person name="Bloem J."/>
            <person name="Labutti K."/>
            <person name="Salamov A."/>
            <person name="Andreopoulos B."/>
            <person name="Baker S."/>
            <person name="Barry K."/>
            <person name="Bills G."/>
            <person name="Bluhm B."/>
            <person name="Cannon C."/>
            <person name="Castanera R."/>
            <person name="Culley D."/>
            <person name="Daum C."/>
            <person name="Ezra D."/>
            <person name="Gonzalez J."/>
            <person name="Henrissat B."/>
            <person name="Kuo A."/>
            <person name="Liang C."/>
            <person name="Lipzen A."/>
            <person name="Lutzoni F."/>
            <person name="Magnuson J."/>
            <person name="Mondo S."/>
            <person name="Nolan M."/>
            <person name="Ohm R."/>
            <person name="Pangilinan J."/>
            <person name="Park H.-J."/>
            <person name="Ramirez L."/>
            <person name="Alfaro M."/>
            <person name="Sun H."/>
            <person name="Tritt A."/>
            <person name="Yoshinaga Y."/>
            <person name="Zwiers L.-H."/>
            <person name="Turgeon B."/>
            <person name="Goodwin S."/>
            <person name="Spatafora J."/>
            <person name="Crous P."/>
            <person name="Grigoriev I."/>
        </authorList>
    </citation>
    <scope>NUCLEOTIDE SEQUENCE</scope>
    <source>
        <strain evidence="1">CBS 525.71</strain>
    </source>
</reference>
<accession>A0ACB6RTB9</accession>
<keyword evidence="2" id="KW-1185">Reference proteome</keyword>
<protein>
    <submittedName>
        <fullName evidence="1">NAD(P)-binding protein</fullName>
    </submittedName>
</protein>
<sequence>MGNQISQIFPPTAAFTESTLPSGSLKDKVYIVTGASAGVGKELARLLFSLHGTVYLAARSKERATTAIDWIRESHPESKGRLEFLYLELADLESIKPAAEAFLAREKRLDVLFNNAGVMVPPQGSKTKQGYELQIGTNCLGHYAFTKLLTPLLVQTAKTSEAGSVRVVWVSSSAVMGAPTGGVDLDNLDYNKDKFAFQKYSVSKAGNVLHALQFRNLYEKDGVISVSLNPGNLNSELNRHTGWLGEIVVRLFTYPAVNGAYTEFFAGLSPEVKALKQNEWVIPFGRISPLRTDVAEAGLEGGKAGKFWEWSDSQASRYL</sequence>
<evidence type="ECO:0000313" key="2">
    <source>
        <dbReference type="Proteomes" id="UP000799754"/>
    </source>
</evidence>
<gene>
    <name evidence="1" type="ORF">BU25DRAFT_123393</name>
</gene>
<proteinExistence type="predicted"/>
<name>A0ACB6RTB9_9PLEO</name>